<evidence type="ECO:0000313" key="1">
    <source>
        <dbReference type="EMBL" id="KAH3687589.1"/>
    </source>
</evidence>
<sequence length="66" mass="6920">MASEYFSTASSNCFCLMAKLPSIFNWSALALVSGSTSTAASVVTGTEVASPDLALLRISFKDKPLN</sequence>
<organism evidence="1 2">
    <name type="scientific">Wickerhamomyces pijperi</name>
    <name type="common">Yeast</name>
    <name type="synonym">Pichia pijperi</name>
    <dbReference type="NCBI Taxonomy" id="599730"/>
    <lineage>
        <taxon>Eukaryota</taxon>
        <taxon>Fungi</taxon>
        <taxon>Dikarya</taxon>
        <taxon>Ascomycota</taxon>
        <taxon>Saccharomycotina</taxon>
        <taxon>Saccharomycetes</taxon>
        <taxon>Phaffomycetales</taxon>
        <taxon>Wickerhamomycetaceae</taxon>
        <taxon>Wickerhamomyces</taxon>
    </lineage>
</organism>
<comment type="caution">
    <text evidence="1">The sequence shown here is derived from an EMBL/GenBank/DDBJ whole genome shotgun (WGS) entry which is preliminary data.</text>
</comment>
<dbReference type="AlphaFoldDB" id="A0A9P8TQT1"/>
<proteinExistence type="predicted"/>
<dbReference type="EMBL" id="JAEUBG010000721">
    <property type="protein sequence ID" value="KAH3687589.1"/>
    <property type="molecule type" value="Genomic_DNA"/>
</dbReference>
<evidence type="ECO:0000313" key="2">
    <source>
        <dbReference type="Proteomes" id="UP000774326"/>
    </source>
</evidence>
<reference evidence="1" key="1">
    <citation type="journal article" date="2021" name="Open Biol.">
        <title>Shared evolutionary footprints suggest mitochondrial oxidative damage underlies multiple complex I losses in fungi.</title>
        <authorList>
            <person name="Schikora-Tamarit M.A."/>
            <person name="Marcet-Houben M."/>
            <person name="Nosek J."/>
            <person name="Gabaldon T."/>
        </authorList>
    </citation>
    <scope>NUCLEOTIDE SEQUENCE</scope>
    <source>
        <strain evidence="1">CBS2887</strain>
    </source>
</reference>
<gene>
    <name evidence="1" type="ORF">WICPIJ_001399</name>
</gene>
<keyword evidence="2" id="KW-1185">Reference proteome</keyword>
<dbReference type="Proteomes" id="UP000774326">
    <property type="component" value="Unassembled WGS sequence"/>
</dbReference>
<accession>A0A9P8TQT1</accession>
<name>A0A9P8TQT1_WICPI</name>
<protein>
    <submittedName>
        <fullName evidence="1">Uncharacterized protein</fullName>
    </submittedName>
</protein>
<reference evidence="1" key="2">
    <citation type="submission" date="2021-01" db="EMBL/GenBank/DDBJ databases">
        <authorList>
            <person name="Schikora-Tamarit M.A."/>
        </authorList>
    </citation>
    <scope>NUCLEOTIDE SEQUENCE</scope>
    <source>
        <strain evidence="1">CBS2887</strain>
    </source>
</reference>